<dbReference type="InterPro" id="IPR003877">
    <property type="entry name" value="SPRY_dom"/>
</dbReference>
<evidence type="ECO:0000256" key="4">
    <source>
        <dbReference type="ARBA" id="ARBA00022737"/>
    </source>
</evidence>
<feature type="domain" description="MIR" evidence="9">
    <location>
        <begin position="258"/>
        <end position="315"/>
    </location>
</feature>
<protein>
    <submittedName>
        <fullName evidence="10">Ryanodine receptor 2</fullName>
    </submittedName>
</protein>
<dbReference type="Proteomes" id="UP000694521">
    <property type="component" value="Unplaced"/>
</dbReference>
<dbReference type="SMART" id="SM00449">
    <property type="entry name" value="SPRY"/>
    <property type="match status" value="3"/>
</dbReference>
<dbReference type="SMART" id="SM00472">
    <property type="entry name" value="MIR"/>
    <property type="match status" value="3"/>
</dbReference>
<comment type="subcellular location">
    <subcellularLocation>
        <location evidence="1">Sarcoplasmic reticulum membrane</location>
        <topology evidence="1">Multi-pass membrane protein</topology>
    </subcellularLocation>
</comment>
<reference evidence="10" key="1">
    <citation type="submission" date="2025-08" db="UniProtKB">
        <authorList>
            <consortium name="Ensembl"/>
        </authorList>
    </citation>
    <scope>IDENTIFICATION</scope>
</reference>
<dbReference type="InterPro" id="IPR036300">
    <property type="entry name" value="MIR_dom_sf"/>
</dbReference>
<dbReference type="Pfam" id="PF02026">
    <property type="entry name" value="RyR"/>
    <property type="match status" value="4"/>
</dbReference>
<dbReference type="CDD" id="cd12879">
    <property type="entry name" value="SPRY3_RyR"/>
    <property type="match status" value="1"/>
</dbReference>
<dbReference type="GO" id="GO:0042383">
    <property type="term" value="C:sarcolemma"/>
    <property type="evidence" value="ECO:0007669"/>
    <property type="project" value="TreeGrafter"/>
</dbReference>
<dbReference type="GO" id="GO:0005219">
    <property type="term" value="F:ryanodine-sensitive calcium-release channel activity"/>
    <property type="evidence" value="ECO:0007669"/>
    <property type="project" value="InterPro"/>
</dbReference>
<dbReference type="InterPro" id="IPR003032">
    <property type="entry name" value="Ryanodine_rcpt"/>
</dbReference>
<dbReference type="Pfam" id="PF08709">
    <property type="entry name" value="Ins145_P3_rec"/>
    <property type="match status" value="1"/>
</dbReference>
<evidence type="ECO:0000313" key="10">
    <source>
        <dbReference type="Ensembl" id="ENSACDP00005016514.1"/>
    </source>
</evidence>
<dbReference type="SUPFAM" id="SSF100909">
    <property type="entry name" value="IP3 receptor type 1 binding core, domain 2"/>
    <property type="match status" value="2"/>
</dbReference>
<dbReference type="Gene3D" id="6.20.350.10">
    <property type="match status" value="1"/>
</dbReference>
<proteinExistence type="predicted"/>
<keyword evidence="11" id="KW-1185">Reference proteome</keyword>
<feature type="domain" description="MIR" evidence="9">
    <location>
        <begin position="103"/>
        <end position="158"/>
    </location>
</feature>
<dbReference type="FunFam" id="2.80.10.50:FF:000006">
    <property type="entry name" value="Ryanodine receptor 2 (Cardiac)"/>
    <property type="match status" value="1"/>
</dbReference>
<dbReference type="PROSITE" id="PS50919">
    <property type="entry name" value="MIR"/>
    <property type="match status" value="2"/>
</dbReference>
<dbReference type="InterPro" id="IPR001870">
    <property type="entry name" value="B30.2/SPRY"/>
</dbReference>
<dbReference type="InterPro" id="IPR016093">
    <property type="entry name" value="MIR_motif"/>
</dbReference>
<dbReference type="InterPro" id="IPR043136">
    <property type="entry name" value="B30.2/SPRY_sf"/>
</dbReference>
<keyword evidence="6" id="KW-0703">Sarcoplasmic reticulum</keyword>
<dbReference type="Gene3D" id="1.25.10.30">
    <property type="entry name" value="IP3 receptor type 1 binding core, RIH domain"/>
    <property type="match status" value="1"/>
</dbReference>
<dbReference type="Pfam" id="PF21119">
    <property type="entry name" value="RYDR_Jsol"/>
    <property type="match status" value="1"/>
</dbReference>
<dbReference type="Pfam" id="PF02815">
    <property type="entry name" value="MIR"/>
    <property type="match status" value="1"/>
</dbReference>
<dbReference type="InterPro" id="IPR013333">
    <property type="entry name" value="Ryan_recept"/>
</dbReference>
<dbReference type="InterPro" id="IPR000699">
    <property type="entry name" value="RIH_dom"/>
</dbReference>
<feature type="domain" description="B30.2/SPRY" evidence="8">
    <location>
        <begin position="997"/>
        <end position="1194"/>
    </location>
</feature>
<dbReference type="CDD" id="cd12878">
    <property type="entry name" value="SPRY2_RyR"/>
    <property type="match status" value="1"/>
</dbReference>
<dbReference type="PANTHER" id="PTHR46399:SF7">
    <property type="entry name" value="RYANODINE RECEPTOR 2"/>
    <property type="match status" value="1"/>
</dbReference>
<evidence type="ECO:0000256" key="3">
    <source>
        <dbReference type="ARBA" id="ARBA00022673"/>
    </source>
</evidence>
<keyword evidence="2" id="KW-0406">Ion transport</keyword>
<name>A0A8B9E4R9_ANSCY</name>
<dbReference type="SUPFAM" id="SSF49899">
    <property type="entry name" value="Concanavalin A-like lectins/glucanases"/>
    <property type="match status" value="3"/>
</dbReference>
<keyword evidence="2" id="KW-0813">Transport</keyword>
<evidence type="ECO:0000256" key="2">
    <source>
        <dbReference type="ARBA" id="ARBA00022568"/>
    </source>
</evidence>
<dbReference type="FunFam" id="1.25.10.30:FF:000002">
    <property type="entry name" value="ryanodine receptor isoform X2"/>
    <property type="match status" value="1"/>
</dbReference>
<dbReference type="Gene3D" id="2.80.10.50">
    <property type="match status" value="2"/>
</dbReference>
<keyword evidence="5" id="KW-0106">Calcium</keyword>
<dbReference type="FunFam" id="2.60.120.920:FF:000002">
    <property type="entry name" value="ryanodine receptor isoform X2"/>
    <property type="match status" value="1"/>
</dbReference>
<dbReference type="Ensembl" id="ENSACDT00005019888.1">
    <property type="protein sequence ID" value="ENSACDP00005016514.1"/>
    <property type="gene ID" value="ENSACDG00005010291.1"/>
</dbReference>
<keyword evidence="3" id="KW-0407">Ion channel</keyword>
<feature type="region of interest" description="Disordered" evidence="7">
    <location>
        <begin position="1329"/>
        <end position="1348"/>
    </location>
</feature>
<accession>A0A8B9E4R9</accession>
<dbReference type="InterPro" id="IPR035910">
    <property type="entry name" value="RyR/IP3R_RIH_dom_sf"/>
</dbReference>
<sequence length="3775" mass="428354">FLNSENKSYAEIQFCLCSWITDDEVVLQCTATVHKEQQKLCLAAEGFGNRLCFLESTSNSKNVPPDLSICTFVLEQSLSVRALQEMLANTEEKAEGSAQGGGHRTLLYGHAILLRHSYSGMYLCCLSTSRSSMDKLAFDVGLQEDTTGEACWWTIHPASKQRSEGEKVRVGDDLILVSVSSERYLVSSARMSEQCLLYRKTVNKGIILKPGLWDVLRLLHGHMDECLTVPSEYPSQELNSVSCFKKQNISSELFRWSGSHIRWGQPFRLRHITTGKYLSLLDDKSLLLTDKEKADVKSTAFCFRSSKEKLDIGTRKEVDGMGAPEIKYGDSICFIQHVDTGLWLTYQSADAKSVRMGSVQRKAIMHHEGHMDDGLTLSRSQHEESRTARVIRSTVFLFNRFIRGLDALSKKVKSSTVDLPIESVSLSLQDLIGYFHPPDEHLEHEDKQNRLRALKNRQNLFQEEGMINLVLECIDRLNVYSSAAHFADVAGREAGEAWKSILNSLYELLAALIRGNRKNCAQFSGSLDWLISRLERLEASSGILEVLHCVLVESPEALNIIKEGHIKSIICLLDKHGRNHKVLDVLCSLCVCHGVAVRSNQHLICDNLLPGRDLLLQTRLVNHVSSMRPNIFLGISEGSAQYRKWYYELMVDNLEPFVTAESTHLRVGWASTEGYSPYPGGGAEWGGNGVGDDLYSYGFDGLHLWSGCVARTVNSPNQHLLRTDDVISCCLDLSAPSISFRINGQPVQGMFENFNIDGLFFPVVSFSAGIKVRFLLGGRHGEFKFLPPPGYAPCFEAVLPKEKLKVEHSREYKQDRSYTRDLLGPTLSLSQAAFTPVPVDTSQIVLPPHLERIREKLAENIHELWVMNKIELGWQYGPVRDDNKRQHPCLVEFSKLPEQERNYNLQMSLETLKTLLALGCHVGIADEHAEEKVKKMKLPKNYQLLSGYKPAPMDLSFIKLTPSQEAMVDKLAENAHNVWARDRIRQGWTYGIQQDVKNRRNPRLVPYALLDDRTKKSNKDSLREAVRTLLGYGYNLEAPDQDHATRLDVCNGIMEKFRIFRTEKTYAVKAGKWYFEFEAVTAGDMRVGWTRPGCLPDQELGSDDEAFVFDGFKAQRWHQGNEHFGRSWLAGDVVGCMVDMNEHTMMFTLNGEILLDDSGSELAFKDFEVGDGFLPVCSLGPSQVGRMNFGKDVSTLKFFTICGLQEGYEPFAVNTNRDITIWLSKRLPQFLPVPQNHEHIEVMRIDGTIDSCPCLKVTQKSFGSQNSKTDVMFFRLSMPIECAEVFSRTAAGGLPGTGLFGPKNDLEDYDADSDFEVLMKTAHGHLVPDRTEREKDATKSELNNHKDYVQEKPSRLKQRLVAHYHSARLTEDVLADDRDDYDYLMQTSTYYYSVRIFPGQEPANVWVGWITSDFHQYDTSFDLDRVRTVTVTLGDEKGKVHESIKRSNCYMVCAGESMSPGQGRNNNGLEIGCLIDAASGLLTFTANGKELGTYYQVEPSTKLFPAVFAQATSPNVFQFELGRIKNVMPLSAGLFKSEHKNPVSQCPPRLHVQFLTHVLWSRVPNHFLKVDVSRISERQGWMIQCLNPLQFMALHIPEENRLMLFLCKSISEVNWDYIIEVFLAHAMCSHVDESQLLYAIENKYMPGLLRAGYYDLLIDIHLNTYATARLMMNNEFIVPMTDETKSITLFPDENKKHGLPGIGLSTSLRPRMQFSSPSFVSISSECFQFSPEFPLEILKAKTIEMLTEAVQEGSLHVRDPVGGSTEFLFVPLIKLFYTLLIMGIFHNGDLKHILQLIEPRVFKEAVSQEDESDFSEKELSSDELKSEEGEEETRGEQVPKEGLLQMKLPEPVKLQMCHLLQYLCDCQVRHRIEAIVAFSDDFVAKLQENQRFRYNEVMQALNMSAALTARKTKEFRSPPQEQINMLLNFKDDKTDCPCPEEIRDQLLDFHEDLMTHCGIELDEDGTLDGSSDLTIRGRLLYLMEKVTYLKKKQAEKPVDDDAKTSSTLQQLISDTMVRWAQESVIEDPELVRAMFVLLHRQYDGIGGLVRALPKTYTINSVSVEDTINLLASLGQIRSLLSVRMGKEEEKLMIRGLGDIMNNKVFYQHPNLMRALGMHETVMEVMVNVLGGGESKEITFPKMVANCCRFLCYFCRISRQNQKAMFDHLSYLLENSSVGLGKGSTPLDVAAASVMDNNELALALREPDLEKVVRYLAGCGLQSCPLLISKGYPDIGWNPVEGERYLDFLRFAVFCNGESVEENANVVVRLLIRRPECFGPALRGEGGNGLLAAMEEAIKISEDPTRDGPSEMEEQEDDTIHMGNAIMTFYAALIDLLGRCAPEMHLIHAGKGEAIRIRSILRSLIPLEDLVGVISIPFHMPTIAKDGTVVEPDMSAGFCPDHKAAMVLFLDRVYGIEDQDFLLHLLEVGFLPDLRAAASLDTAALSATDMALALNRYLCTAVLPLLTRCAPLFAGTEHHASLIDSLLHTVYRLSKGCSLTKAQRDSIEECLLSICGQLRPSMMQHLLRRLVFDVPLLNEHAKMPLKLLTNHYERCWKYYCLPGGWGNFGAASEEELHLSRKLFWGIFDALSQKKYEQELFKLALPCLSAVAGALPPDYMESNYVNMMEKQSSMDSEGNFNPQPVDTSNITIPEKLEYFINKYAEHSHDKWSMEKFANGWTYGETYSESAKVQPLMKQYKLLSEKEKEIYRWPIKESLKTMLAWGWRIERTREGDSMALYNRTRRISQTSQVIDAAHGYSPRAIDMSNVTLSRDVHAMAEMMAENYHNIWAKKKKMELEAKGGGNHPLLVPYDTLTAKEKAKDREKAQDILKFLQINGYIVSRGFKDLELDTPSIEKRFAYSFLQQLIRYVDEAHQELNFLLSADGGSRGKGEHFPYEQEIKFFAKVVLPLIDQYFKNHRLYFLSAASRPLSSGGHASNKEKEMVTSLFCKLGVLVRHRISLFECSLSFSLHGIYRTVMKTGLESVKMALRAFLDNAAEDLEKTMENLKQGQFTHSRNQPKGVTQIINYTTVALLPVLSSLFEHIGQHQFGEDLILEDVQVSCYRILASLYALGTSKSIYVERQRSALGECLAAFSGAFPVAFLETHLNKHNIYSIYNTKNARERAVLNLPTSVEEVCPNIPSLVKLMEEIVELAESGIRYTQMPHIMEVILPMLCSYMSHWWEHGPENNPDKAEMCCTALTSEHMNTLLGNILKIIYNNLGIDEGAWMKRLAVFSQPIISKAKPQLLKTHFLPLMDKLKKKAAVVVSDEEHLRAEGRGDMSEAELLILDEFTTLARDLYAFYPLLIRFVDYNRYVERNRFSMFQNFKREEQNFVVQNEINNMSFLITVSDQERKKMKRKGDRYSMQTSLIVAALKRLLPIGLNICAPGDQELIALAKNRFSMKDTEDEVRDIIRSNLHLQGKLEDPAIRWQMALYKDLPNRTEDSSDPEKTVERVLDIANVLFHLEQVEHPQRSKKAVWHKLLSKQRKRAVVACFRMAPLYNLPRHRAVNLFLQGYDKSWIETEEHYFEDKLIEDLAKPGEEPPEEDENLKRVDPLHQLILLFSRTEKEMEKQKLLYQQARLHDRGAAEMVLQTISASKGEMGPMVAATLKLGIAILNGGNSTVQQKMLDYLKDKKDVGFFQKNICPNSLFRIQVFFRRMYTFGKSFGKLLCIFCKQHQGTAVCYSLGWIEDKVMLMVCKSSYNQSTVVIGNVYGICVYSEICQKTAPELGAFFRTEFVTLEVSCNPAESRFWENPTLLEVLIVFQSAVENCVLIN</sequence>
<dbReference type="InterPro" id="IPR035764">
    <property type="entry name" value="SPRY2_RyR"/>
</dbReference>
<keyword evidence="3" id="KW-0107">Calcium channel</keyword>
<dbReference type="SUPFAM" id="SSF82109">
    <property type="entry name" value="MIR domain"/>
    <property type="match status" value="2"/>
</dbReference>
<keyword evidence="4" id="KW-0677">Repeat</keyword>
<dbReference type="GO" id="GO:0005790">
    <property type="term" value="C:smooth endoplasmic reticulum"/>
    <property type="evidence" value="ECO:0007669"/>
    <property type="project" value="TreeGrafter"/>
</dbReference>
<dbReference type="PROSITE" id="PS50188">
    <property type="entry name" value="B302_SPRY"/>
    <property type="match status" value="3"/>
</dbReference>
<evidence type="ECO:0000256" key="5">
    <source>
        <dbReference type="ARBA" id="ARBA00022837"/>
    </source>
</evidence>
<keyword evidence="2" id="KW-0109">Calcium transport</keyword>
<feature type="region of interest" description="Disordered" evidence="7">
    <location>
        <begin position="1808"/>
        <end position="1842"/>
    </location>
</feature>
<dbReference type="Gene3D" id="1.10.490.160">
    <property type="match status" value="2"/>
</dbReference>
<dbReference type="FunFam" id="1.10.490.160:FF:000001">
    <property type="entry name" value="Ryanodine receptor 2 (Cardiac)"/>
    <property type="match status" value="1"/>
</dbReference>
<feature type="domain" description="B30.2/SPRY" evidence="8">
    <location>
        <begin position="583"/>
        <end position="781"/>
    </location>
</feature>
<dbReference type="FunFam" id="2.60.120.920:FF:000012">
    <property type="entry name" value="Ryanodine receptor 2 (Cardiac)"/>
    <property type="match status" value="1"/>
</dbReference>
<dbReference type="InterPro" id="IPR014821">
    <property type="entry name" value="Ins145_P3_rcpt"/>
</dbReference>
<dbReference type="GO" id="GO:0014808">
    <property type="term" value="P:release of sequestered calcium ion into cytosol by sarcoplasmic reticulum"/>
    <property type="evidence" value="ECO:0007669"/>
    <property type="project" value="TreeGrafter"/>
</dbReference>
<dbReference type="InterPro" id="IPR048581">
    <property type="entry name" value="RYDR_Jsol"/>
</dbReference>
<dbReference type="InterPro" id="IPR035762">
    <property type="entry name" value="SPRY3_RyR"/>
</dbReference>
<organism evidence="10 11">
    <name type="scientific">Anser cygnoides</name>
    <name type="common">Swan goose</name>
    <dbReference type="NCBI Taxonomy" id="8845"/>
    <lineage>
        <taxon>Eukaryota</taxon>
        <taxon>Metazoa</taxon>
        <taxon>Chordata</taxon>
        <taxon>Craniata</taxon>
        <taxon>Vertebrata</taxon>
        <taxon>Euteleostomi</taxon>
        <taxon>Archelosauria</taxon>
        <taxon>Archosauria</taxon>
        <taxon>Dinosauria</taxon>
        <taxon>Saurischia</taxon>
        <taxon>Theropoda</taxon>
        <taxon>Coelurosauria</taxon>
        <taxon>Aves</taxon>
        <taxon>Neognathae</taxon>
        <taxon>Galloanserae</taxon>
        <taxon>Anseriformes</taxon>
        <taxon>Anatidae</taxon>
        <taxon>Anserinae</taxon>
        <taxon>Anser</taxon>
    </lineage>
</organism>
<dbReference type="GO" id="GO:0034704">
    <property type="term" value="C:calcium channel complex"/>
    <property type="evidence" value="ECO:0007669"/>
    <property type="project" value="TreeGrafter"/>
</dbReference>
<dbReference type="PRINTS" id="PR00795">
    <property type="entry name" value="RYANODINER"/>
</dbReference>
<reference evidence="10" key="2">
    <citation type="submission" date="2025-09" db="UniProtKB">
        <authorList>
            <consortium name="Ensembl"/>
        </authorList>
    </citation>
    <scope>IDENTIFICATION</scope>
</reference>
<dbReference type="InterPro" id="IPR015925">
    <property type="entry name" value="Ryanodine_IP3_receptor"/>
</dbReference>
<dbReference type="InterPro" id="IPR013320">
    <property type="entry name" value="ConA-like_dom_sf"/>
</dbReference>
<dbReference type="Pfam" id="PF01365">
    <property type="entry name" value="RYDR_ITPR"/>
    <property type="match status" value="2"/>
</dbReference>
<dbReference type="CDD" id="cd12877">
    <property type="entry name" value="SPRY1_RyR"/>
    <property type="match status" value="1"/>
</dbReference>
<feature type="compositionally biased region" description="Basic and acidic residues" evidence="7">
    <location>
        <begin position="1814"/>
        <end position="1839"/>
    </location>
</feature>
<dbReference type="FunFam" id="2.60.120.920:FF:000003">
    <property type="entry name" value="ryanodine receptor isoform X2"/>
    <property type="match status" value="1"/>
</dbReference>
<evidence type="ECO:0000259" key="8">
    <source>
        <dbReference type="PROSITE" id="PS50188"/>
    </source>
</evidence>
<evidence type="ECO:0000259" key="9">
    <source>
        <dbReference type="PROSITE" id="PS50919"/>
    </source>
</evidence>
<dbReference type="Gene3D" id="2.60.120.920">
    <property type="match status" value="3"/>
</dbReference>
<dbReference type="GO" id="GO:0030018">
    <property type="term" value="C:Z disc"/>
    <property type="evidence" value="ECO:0007669"/>
    <property type="project" value="TreeGrafter"/>
</dbReference>
<dbReference type="Pfam" id="PF00622">
    <property type="entry name" value="SPRY"/>
    <property type="match status" value="3"/>
</dbReference>
<dbReference type="GO" id="GO:0006941">
    <property type="term" value="P:striated muscle contraction"/>
    <property type="evidence" value="ECO:0007669"/>
    <property type="project" value="TreeGrafter"/>
</dbReference>
<evidence type="ECO:0000313" key="11">
    <source>
        <dbReference type="Proteomes" id="UP000694521"/>
    </source>
</evidence>
<evidence type="ECO:0000256" key="1">
    <source>
        <dbReference type="ARBA" id="ARBA00004326"/>
    </source>
</evidence>
<evidence type="ECO:0000256" key="6">
    <source>
        <dbReference type="ARBA" id="ARBA00022951"/>
    </source>
</evidence>
<evidence type="ECO:0000256" key="7">
    <source>
        <dbReference type="SAM" id="MobiDB-lite"/>
    </source>
</evidence>
<dbReference type="InterPro" id="IPR035761">
    <property type="entry name" value="SPRY1_RyR"/>
</dbReference>
<feature type="domain" description="B30.2/SPRY" evidence="8">
    <location>
        <begin position="1317"/>
        <end position="1526"/>
    </location>
</feature>
<dbReference type="PANTHER" id="PTHR46399">
    <property type="entry name" value="B30.2/SPRY DOMAIN-CONTAINING PROTEIN"/>
    <property type="match status" value="1"/>
</dbReference>
<dbReference type="GO" id="GO:0033017">
    <property type="term" value="C:sarcoplasmic reticulum membrane"/>
    <property type="evidence" value="ECO:0007669"/>
    <property type="project" value="UniProtKB-SubCell"/>
</dbReference>